<accession>A0AAN8A555</accession>
<organism evidence="2 3">
    <name type="scientific">Elasticomyces elasticus</name>
    <dbReference type="NCBI Taxonomy" id="574655"/>
    <lineage>
        <taxon>Eukaryota</taxon>
        <taxon>Fungi</taxon>
        <taxon>Dikarya</taxon>
        <taxon>Ascomycota</taxon>
        <taxon>Pezizomycotina</taxon>
        <taxon>Dothideomycetes</taxon>
        <taxon>Dothideomycetidae</taxon>
        <taxon>Mycosphaerellales</taxon>
        <taxon>Teratosphaeriaceae</taxon>
        <taxon>Elasticomyces</taxon>
    </lineage>
</organism>
<reference evidence="2" key="1">
    <citation type="submission" date="2023-08" db="EMBL/GenBank/DDBJ databases">
        <title>Black Yeasts Isolated from many extreme environments.</title>
        <authorList>
            <person name="Coleine C."/>
            <person name="Stajich J.E."/>
            <person name="Selbmann L."/>
        </authorList>
    </citation>
    <scope>NUCLEOTIDE SEQUENCE</scope>
    <source>
        <strain evidence="2">CCFEE 5810</strain>
    </source>
</reference>
<gene>
    <name evidence="2" type="ORF">LTR97_001531</name>
</gene>
<sequence>MDRPSFFSKIPQQAAVERSKDGLCGDAAHPGECKITECTAGKALVIYKDDASFSIVHANSILGTGEGHQRDGPVVQKACEGSKKMLKQLLEKERADVAAAQEMTRKANAQETKAQETEAEEAKAEIMHTTTGTVSQPHPTIAKQAKKMAPASMVCGALENSFIGPVTESATVVQDAANQMEVETQVATIASEAGWQLVDSMDE</sequence>
<dbReference type="AlphaFoldDB" id="A0AAN8A555"/>
<evidence type="ECO:0000313" key="3">
    <source>
        <dbReference type="Proteomes" id="UP001310594"/>
    </source>
</evidence>
<protein>
    <submittedName>
        <fullName evidence="2">Uncharacterized protein</fullName>
    </submittedName>
</protein>
<dbReference type="EMBL" id="JAVRQU010000002">
    <property type="protein sequence ID" value="KAK5706541.1"/>
    <property type="molecule type" value="Genomic_DNA"/>
</dbReference>
<evidence type="ECO:0000313" key="2">
    <source>
        <dbReference type="EMBL" id="KAK5706541.1"/>
    </source>
</evidence>
<dbReference type="Proteomes" id="UP001310594">
    <property type="component" value="Unassembled WGS sequence"/>
</dbReference>
<feature type="coiled-coil region" evidence="1">
    <location>
        <begin position="83"/>
        <end position="127"/>
    </location>
</feature>
<proteinExistence type="predicted"/>
<keyword evidence="1" id="KW-0175">Coiled coil</keyword>
<comment type="caution">
    <text evidence="2">The sequence shown here is derived from an EMBL/GenBank/DDBJ whole genome shotgun (WGS) entry which is preliminary data.</text>
</comment>
<evidence type="ECO:0000256" key="1">
    <source>
        <dbReference type="SAM" id="Coils"/>
    </source>
</evidence>
<name>A0AAN8A555_9PEZI</name>